<dbReference type="RefSeq" id="WP_133320970.1">
    <property type="nucleotide sequence ID" value="NZ_SMTF01000002.1"/>
</dbReference>
<keyword evidence="2" id="KW-1185">Reference proteome</keyword>
<dbReference type="OrthoDB" id="5959530at2"/>
<name>A0A4V3AMN5_9GAMM</name>
<organism evidence="1 2">
    <name type="scientific">Luteimonas aestuarii</name>
    <dbReference type="NCBI Taxonomy" id="453837"/>
    <lineage>
        <taxon>Bacteria</taxon>
        <taxon>Pseudomonadati</taxon>
        <taxon>Pseudomonadota</taxon>
        <taxon>Gammaproteobacteria</taxon>
        <taxon>Lysobacterales</taxon>
        <taxon>Lysobacteraceae</taxon>
        <taxon>Luteimonas</taxon>
    </lineage>
</organism>
<gene>
    <name evidence="1" type="ORF">E2F46_04785</name>
</gene>
<dbReference type="AlphaFoldDB" id="A0A4V3AMN5"/>
<sequence>MYSLTLLMIAGAVIFAWWSASRDAAERATALGRDACRNAGVIWLDQSVHASGLRLRRHDSGWLGVERSFRFEYSDDGVERHVGRLVLFGDKLVAFSGPRAREASL</sequence>
<dbReference type="EMBL" id="SMTF01000002">
    <property type="protein sequence ID" value="TDK27563.1"/>
    <property type="molecule type" value="Genomic_DNA"/>
</dbReference>
<dbReference type="Pfam" id="PF11743">
    <property type="entry name" value="DUF3301"/>
    <property type="match status" value="1"/>
</dbReference>
<accession>A0A4V3AMN5</accession>
<comment type="caution">
    <text evidence="1">The sequence shown here is derived from an EMBL/GenBank/DDBJ whole genome shotgun (WGS) entry which is preliminary data.</text>
</comment>
<evidence type="ECO:0000313" key="1">
    <source>
        <dbReference type="EMBL" id="TDK27563.1"/>
    </source>
</evidence>
<protein>
    <submittedName>
        <fullName evidence="1">DUF3301 domain-containing protein</fullName>
    </submittedName>
</protein>
<evidence type="ECO:0000313" key="2">
    <source>
        <dbReference type="Proteomes" id="UP000294796"/>
    </source>
</evidence>
<dbReference type="InterPro" id="IPR021732">
    <property type="entry name" value="DUF3301"/>
</dbReference>
<proteinExistence type="predicted"/>
<reference evidence="1 2" key="1">
    <citation type="submission" date="2019-03" db="EMBL/GenBank/DDBJ databases">
        <title>Luteimonas zhaokaii sp.nov., isolated from the rectal contents of Plateau pika in Yushu, Qinghai Province, China.</title>
        <authorList>
            <person name="Zhang G."/>
        </authorList>
    </citation>
    <scope>NUCLEOTIDE SEQUENCE [LARGE SCALE GENOMIC DNA]</scope>
    <source>
        <strain evidence="1 2">B9</strain>
    </source>
</reference>
<dbReference type="Proteomes" id="UP000294796">
    <property type="component" value="Unassembled WGS sequence"/>
</dbReference>